<keyword evidence="4 6" id="KW-1133">Transmembrane helix</keyword>
<feature type="transmembrane region" description="Helical" evidence="6">
    <location>
        <begin position="100"/>
        <end position="121"/>
    </location>
</feature>
<organism evidence="7 8">
    <name type="scientific">Sphingomonas melonis</name>
    <dbReference type="NCBI Taxonomy" id="152682"/>
    <lineage>
        <taxon>Bacteria</taxon>
        <taxon>Pseudomonadati</taxon>
        <taxon>Pseudomonadota</taxon>
        <taxon>Alphaproteobacteria</taxon>
        <taxon>Sphingomonadales</taxon>
        <taxon>Sphingomonadaceae</taxon>
        <taxon>Sphingomonas</taxon>
    </lineage>
</organism>
<accession>A0A0D1MQK6</accession>
<protein>
    <submittedName>
        <fullName evidence="7">Uncharacterized protein</fullName>
    </submittedName>
</protein>
<dbReference type="AlphaFoldDB" id="A0A0D1MQK6"/>
<comment type="subcellular location">
    <subcellularLocation>
        <location evidence="1">Cell membrane</location>
        <topology evidence="1">Multi-pass membrane protein</topology>
    </subcellularLocation>
</comment>
<evidence type="ECO:0000313" key="7">
    <source>
        <dbReference type="EMBL" id="KIU29611.1"/>
    </source>
</evidence>
<comment type="caution">
    <text evidence="7">The sequence shown here is derived from an EMBL/GenBank/DDBJ whole genome shotgun (WGS) entry which is preliminary data.</text>
</comment>
<name>A0A0D1MQK6_9SPHN</name>
<dbReference type="PANTHER" id="PTHR30250">
    <property type="entry name" value="PST FAMILY PREDICTED COLANIC ACID TRANSPORTER"/>
    <property type="match status" value="1"/>
</dbReference>
<dbReference type="PANTHER" id="PTHR30250:SF11">
    <property type="entry name" value="O-ANTIGEN TRANSPORTER-RELATED"/>
    <property type="match status" value="1"/>
</dbReference>
<feature type="transmembrane region" description="Helical" evidence="6">
    <location>
        <begin position="308"/>
        <end position="326"/>
    </location>
</feature>
<dbReference type="InterPro" id="IPR050833">
    <property type="entry name" value="Poly_Biosynth_Transport"/>
</dbReference>
<proteinExistence type="predicted"/>
<evidence type="ECO:0000256" key="5">
    <source>
        <dbReference type="ARBA" id="ARBA00023136"/>
    </source>
</evidence>
<keyword evidence="3 6" id="KW-0812">Transmembrane</keyword>
<feature type="transmembrane region" description="Helical" evidence="6">
    <location>
        <begin position="230"/>
        <end position="254"/>
    </location>
</feature>
<evidence type="ECO:0000256" key="1">
    <source>
        <dbReference type="ARBA" id="ARBA00004651"/>
    </source>
</evidence>
<sequence>MSGAAEHSLLRRLHQRYGGSLVTVGTRLIDIPCRYGMHLMIALRLSLDQVGAFYIVFGALMIASGLGRLGIDRALTREMARLLAADDAAGARAAMRRATIMVLLLSLALTALALLAAWPLAAYVMRKPDMAPLFMIGALAILPQNFANLVAGALAGLHRVTQSQIVYTWLWPGLFCVLVFALPMSDAHALAAVAASMTLATLIGGVMLLRDLPAVTPGRPSNPPEPLLGTGLSLFSLELVQLLISAAPPFILGIMASTDEVGLYAIAWRVVLVIYMFVSGVASMVAPRFARLYMIGDLAGLRQEAARALALALTLAIPPILAVIVFPDRILALFGQQFLPAATALHVLIIGQIAAALTTTTPELLGMTGYARALLRVNSLAALVLIGGLVLLSAPLGAQGAAIATSATMLVNAIGCSLIARDTLGFTPLGAVYAMWQNRRTALPQ</sequence>
<dbReference type="Pfam" id="PF13440">
    <property type="entry name" value="Polysacc_synt_3"/>
    <property type="match status" value="1"/>
</dbReference>
<keyword evidence="2" id="KW-1003">Cell membrane</keyword>
<gene>
    <name evidence="7" type="ORF">SR41_03405</name>
</gene>
<evidence type="ECO:0000313" key="8">
    <source>
        <dbReference type="Proteomes" id="UP000033203"/>
    </source>
</evidence>
<feature type="transmembrane region" description="Helical" evidence="6">
    <location>
        <begin position="133"/>
        <end position="154"/>
    </location>
</feature>
<evidence type="ECO:0000256" key="4">
    <source>
        <dbReference type="ARBA" id="ARBA00022989"/>
    </source>
</evidence>
<feature type="transmembrane region" description="Helical" evidence="6">
    <location>
        <begin position="266"/>
        <end position="287"/>
    </location>
</feature>
<feature type="transmembrane region" description="Helical" evidence="6">
    <location>
        <begin position="373"/>
        <end position="394"/>
    </location>
</feature>
<feature type="transmembrane region" description="Helical" evidence="6">
    <location>
        <begin position="189"/>
        <end position="209"/>
    </location>
</feature>
<evidence type="ECO:0000256" key="2">
    <source>
        <dbReference type="ARBA" id="ARBA00022475"/>
    </source>
</evidence>
<dbReference type="EMBL" id="JXTP01000016">
    <property type="protein sequence ID" value="KIU29611.1"/>
    <property type="molecule type" value="Genomic_DNA"/>
</dbReference>
<dbReference type="Proteomes" id="UP000033203">
    <property type="component" value="Unassembled WGS sequence"/>
</dbReference>
<dbReference type="PATRIC" id="fig|1549858.7.peg.786"/>
<feature type="transmembrane region" description="Helical" evidence="6">
    <location>
        <begin position="166"/>
        <end position="183"/>
    </location>
</feature>
<dbReference type="GO" id="GO:0005886">
    <property type="term" value="C:plasma membrane"/>
    <property type="evidence" value="ECO:0007669"/>
    <property type="project" value="UniProtKB-SubCell"/>
</dbReference>
<evidence type="ECO:0000256" key="3">
    <source>
        <dbReference type="ARBA" id="ARBA00022692"/>
    </source>
</evidence>
<keyword evidence="5 6" id="KW-0472">Membrane</keyword>
<evidence type="ECO:0000256" key="6">
    <source>
        <dbReference type="SAM" id="Phobius"/>
    </source>
</evidence>
<feature type="transmembrane region" description="Helical" evidence="6">
    <location>
        <begin position="52"/>
        <end position="71"/>
    </location>
</feature>
<feature type="transmembrane region" description="Helical" evidence="6">
    <location>
        <begin position="338"/>
        <end position="361"/>
    </location>
</feature>
<reference evidence="7 8" key="1">
    <citation type="submission" date="2015-01" db="EMBL/GenBank/DDBJ databases">
        <title>Genome of Sphingomonas taxi strain 30a.</title>
        <authorList>
            <person name="Eevers N."/>
            <person name="Van Hamme J."/>
            <person name="Bottos E."/>
            <person name="Weyens N."/>
            <person name="Vangronsveld J."/>
        </authorList>
    </citation>
    <scope>NUCLEOTIDE SEQUENCE [LARGE SCALE GENOMIC DNA]</scope>
    <source>
        <strain evidence="7 8">30a</strain>
    </source>
</reference>